<name>A0ABT8F972_9BACT</name>
<dbReference type="EMBL" id="JAUHJS010000010">
    <property type="protein sequence ID" value="MDN4167017.1"/>
    <property type="molecule type" value="Genomic_DNA"/>
</dbReference>
<evidence type="ECO:0000313" key="4">
    <source>
        <dbReference type="Proteomes" id="UP001168552"/>
    </source>
</evidence>
<dbReference type="Gene3D" id="1.25.40.10">
    <property type="entry name" value="Tetratricopeptide repeat domain"/>
    <property type="match status" value="1"/>
</dbReference>
<evidence type="ECO:0000313" key="3">
    <source>
        <dbReference type="EMBL" id="MDN4167017.1"/>
    </source>
</evidence>
<comment type="caution">
    <text evidence="3">The sequence shown here is derived from an EMBL/GenBank/DDBJ whole genome shotgun (WGS) entry which is preliminary data.</text>
</comment>
<keyword evidence="1" id="KW-0472">Membrane</keyword>
<evidence type="ECO:0000256" key="2">
    <source>
        <dbReference type="SAM" id="SignalP"/>
    </source>
</evidence>
<accession>A0ABT8F972</accession>
<protein>
    <recommendedName>
        <fullName evidence="5">SH3 domain-containing protein</fullName>
    </recommendedName>
</protein>
<proteinExistence type="predicted"/>
<dbReference type="RefSeq" id="WP_320005554.1">
    <property type="nucleotide sequence ID" value="NZ_JAUHJS010000010.1"/>
</dbReference>
<evidence type="ECO:0000256" key="1">
    <source>
        <dbReference type="SAM" id="Phobius"/>
    </source>
</evidence>
<dbReference type="SUPFAM" id="SSF48452">
    <property type="entry name" value="TPR-like"/>
    <property type="match status" value="1"/>
</dbReference>
<sequence>MSFKKSIFFSLLSFLFLLVAHSQSFSNSLQLADSLFAQRKYSKALDAYQSLYQEGRFTQAMLLKMAYLHERLNETEEALYYLSVYQAHHYDERVQQKVEKLAEANKLSGYEVTDEHLLFVRILENKIRIEILLVLMGILLAVSLVWSVRKGRLAGATASVVMVLWLSAVIVFHEKVVPTQEAIVEAPQAALMKGPSAAAGLSRLLEAGHKLNVKSLGPAWAEVQWNGEAVFIKTQYLRLL</sequence>
<feature type="signal peptide" evidence="2">
    <location>
        <begin position="1"/>
        <end position="22"/>
    </location>
</feature>
<keyword evidence="1" id="KW-0812">Transmembrane</keyword>
<reference evidence="3" key="1">
    <citation type="submission" date="2023-06" db="EMBL/GenBank/DDBJ databases">
        <title>Cytophagales bacterium Strain LB-30, isolated from soil.</title>
        <authorList>
            <person name="Liu B."/>
        </authorList>
    </citation>
    <scope>NUCLEOTIDE SEQUENCE</scope>
    <source>
        <strain evidence="3">LB-30</strain>
    </source>
</reference>
<feature type="transmembrane region" description="Helical" evidence="1">
    <location>
        <begin position="153"/>
        <end position="172"/>
    </location>
</feature>
<organism evidence="3 4">
    <name type="scientific">Shiella aurantiaca</name>
    <dbReference type="NCBI Taxonomy" id="3058365"/>
    <lineage>
        <taxon>Bacteria</taxon>
        <taxon>Pseudomonadati</taxon>
        <taxon>Bacteroidota</taxon>
        <taxon>Cytophagia</taxon>
        <taxon>Cytophagales</taxon>
        <taxon>Shiellaceae</taxon>
        <taxon>Shiella</taxon>
    </lineage>
</organism>
<keyword evidence="1" id="KW-1133">Transmembrane helix</keyword>
<feature type="chain" id="PRO_5047099413" description="SH3 domain-containing protein" evidence="2">
    <location>
        <begin position="23"/>
        <end position="240"/>
    </location>
</feature>
<dbReference type="InterPro" id="IPR011990">
    <property type="entry name" value="TPR-like_helical_dom_sf"/>
</dbReference>
<keyword evidence="2" id="KW-0732">Signal</keyword>
<feature type="transmembrane region" description="Helical" evidence="1">
    <location>
        <begin position="127"/>
        <end position="146"/>
    </location>
</feature>
<gene>
    <name evidence="3" type="ORF">QWY31_16015</name>
</gene>
<keyword evidence="4" id="KW-1185">Reference proteome</keyword>
<dbReference type="Proteomes" id="UP001168552">
    <property type="component" value="Unassembled WGS sequence"/>
</dbReference>
<evidence type="ECO:0008006" key="5">
    <source>
        <dbReference type="Google" id="ProtNLM"/>
    </source>
</evidence>